<gene>
    <name evidence="3" type="ORF">TrCOL_g4833</name>
</gene>
<reference evidence="4" key="1">
    <citation type="journal article" date="2023" name="Commun. Biol.">
        <title>Genome analysis of Parmales, the sister group of diatoms, reveals the evolutionary specialization of diatoms from phago-mixotrophs to photoautotrophs.</title>
        <authorList>
            <person name="Ban H."/>
            <person name="Sato S."/>
            <person name="Yoshikawa S."/>
            <person name="Yamada K."/>
            <person name="Nakamura Y."/>
            <person name="Ichinomiya M."/>
            <person name="Sato N."/>
            <person name="Blanc-Mathieu R."/>
            <person name="Endo H."/>
            <person name="Kuwata A."/>
            <person name="Ogata H."/>
        </authorList>
    </citation>
    <scope>NUCLEOTIDE SEQUENCE [LARGE SCALE GENOMIC DNA]</scope>
</reference>
<proteinExistence type="predicted"/>
<feature type="coiled-coil region" evidence="1">
    <location>
        <begin position="187"/>
        <end position="221"/>
    </location>
</feature>
<evidence type="ECO:0000256" key="1">
    <source>
        <dbReference type="SAM" id="Coils"/>
    </source>
</evidence>
<evidence type="ECO:0000256" key="2">
    <source>
        <dbReference type="SAM" id="MobiDB-lite"/>
    </source>
</evidence>
<keyword evidence="4" id="KW-1185">Reference proteome</keyword>
<feature type="compositionally biased region" description="Pro residues" evidence="2">
    <location>
        <begin position="28"/>
        <end position="48"/>
    </location>
</feature>
<organism evidence="3 4">
    <name type="scientific">Triparma columacea</name>
    <dbReference type="NCBI Taxonomy" id="722753"/>
    <lineage>
        <taxon>Eukaryota</taxon>
        <taxon>Sar</taxon>
        <taxon>Stramenopiles</taxon>
        <taxon>Ochrophyta</taxon>
        <taxon>Bolidophyceae</taxon>
        <taxon>Parmales</taxon>
        <taxon>Triparmaceae</taxon>
        <taxon>Triparma</taxon>
    </lineage>
</organism>
<dbReference type="EMBL" id="BRYA01000251">
    <property type="protein sequence ID" value="GMI45518.1"/>
    <property type="molecule type" value="Genomic_DNA"/>
</dbReference>
<name>A0A9W7GJR5_9STRA</name>
<evidence type="ECO:0000313" key="4">
    <source>
        <dbReference type="Proteomes" id="UP001165065"/>
    </source>
</evidence>
<comment type="caution">
    <text evidence="3">The sequence shown here is derived from an EMBL/GenBank/DDBJ whole genome shotgun (WGS) entry which is preliminary data.</text>
</comment>
<feature type="region of interest" description="Disordered" evidence="2">
    <location>
        <begin position="28"/>
        <end position="49"/>
    </location>
</feature>
<evidence type="ECO:0000313" key="3">
    <source>
        <dbReference type="EMBL" id="GMI45518.1"/>
    </source>
</evidence>
<keyword evidence="1" id="KW-0175">Coiled coil</keyword>
<accession>A0A9W7GJR5</accession>
<dbReference type="AlphaFoldDB" id="A0A9W7GJR5"/>
<sequence length="238" mass="26449">MDADFMKLACPCMSQNLPNCPLNAHPPLLSPPPPPPSTSSLPPPPPSSSPYFPLRNLPLHPLIHHVLTSQSSRSLIHSHYNATFLACRVGPRFDAERYMELVAGVTVQFEVVSKVVRVVREEVLRRVGGLSSGSGGGRAYEGGLRALAKSIDLLQDRERERLRVTAALHLSVVRLCESKGVGDERTRGLVEDEVRRGEEKLRELEEECEEAKEEVREGLLVEDEGVYEDVEREANQIK</sequence>
<protein>
    <submittedName>
        <fullName evidence="3">Uncharacterized protein</fullName>
    </submittedName>
</protein>
<dbReference type="Proteomes" id="UP001165065">
    <property type="component" value="Unassembled WGS sequence"/>
</dbReference>